<reference evidence="1 2" key="1">
    <citation type="submission" date="2024-09" db="EMBL/GenBank/DDBJ databases">
        <title>Chromosome-scale assembly of Riccia sorocarpa.</title>
        <authorList>
            <person name="Paukszto L."/>
        </authorList>
    </citation>
    <scope>NUCLEOTIDE SEQUENCE [LARGE SCALE GENOMIC DNA]</scope>
    <source>
        <strain evidence="1">LP-2024</strain>
        <tissue evidence="1">Aerial parts of the thallus</tissue>
    </source>
</reference>
<dbReference type="Proteomes" id="UP001633002">
    <property type="component" value="Unassembled WGS sequence"/>
</dbReference>
<name>A0ABD3HM28_9MARC</name>
<organism evidence="1 2">
    <name type="scientific">Riccia sorocarpa</name>
    <dbReference type="NCBI Taxonomy" id="122646"/>
    <lineage>
        <taxon>Eukaryota</taxon>
        <taxon>Viridiplantae</taxon>
        <taxon>Streptophyta</taxon>
        <taxon>Embryophyta</taxon>
        <taxon>Marchantiophyta</taxon>
        <taxon>Marchantiopsida</taxon>
        <taxon>Marchantiidae</taxon>
        <taxon>Marchantiales</taxon>
        <taxon>Ricciaceae</taxon>
        <taxon>Riccia</taxon>
    </lineage>
</organism>
<sequence>MVVLGLLCGQMDPTTVEIREGDIPVAAVQVPPSSAVDDVIMDDDPVEVGVASVPPTFAVDEVTMDEIPEEVGDAFVPAYNHEVKQGQIKFCLSQRLWRRRDGAIFTS</sequence>
<proteinExistence type="predicted"/>
<keyword evidence="2" id="KW-1185">Reference proteome</keyword>
<evidence type="ECO:0000313" key="2">
    <source>
        <dbReference type="Proteomes" id="UP001633002"/>
    </source>
</evidence>
<dbReference type="EMBL" id="JBJQOH010000003">
    <property type="protein sequence ID" value="KAL3691166.1"/>
    <property type="molecule type" value="Genomic_DNA"/>
</dbReference>
<accession>A0ABD3HM28</accession>
<comment type="caution">
    <text evidence="1">The sequence shown here is derived from an EMBL/GenBank/DDBJ whole genome shotgun (WGS) entry which is preliminary data.</text>
</comment>
<evidence type="ECO:0000313" key="1">
    <source>
        <dbReference type="EMBL" id="KAL3691166.1"/>
    </source>
</evidence>
<gene>
    <name evidence="1" type="ORF">R1sor_004817</name>
</gene>
<protein>
    <submittedName>
        <fullName evidence="1">Uncharacterized protein</fullName>
    </submittedName>
</protein>
<dbReference type="AlphaFoldDB" id="A0ABD3HM28"/>